<dbReference type="EMBL" id="JMFG01000011">
    <property type="protein sequence ID" value="KDA54147.1"/>
    <property type="molecule type" value="Genomic_DNA"/>
</dbReference>
<dbReference type="PRINTS" id="PR00813">
    <property type="entry name" value="BCTERIALGSPG"/>
</dbReference>
<gene>
    <name evidence="8" type="ORF">EG19_00860</name>
</gene>
<dbReference type="PANTHER" id="PTHR30093">
    <property type="entry name" value="GENERAL SECRETION PATHWAY PROTEIN G"/>
    <property type="match status" value="1"/>
</dbReference>
<evidence type="ECO:0000256" key="3">
    <source>
        <dbReference type="ARBA" id="ARBA00022692"/>
    </source>
</evidence>
<dbReference type="RefSeq" id="WP_053334912.1">
    <property type="nucleotide sequence ID" value="NZ_JMFG01000011.1"/>
</dbReference>
<evidence type="ECO:0000256" key="1">
    <source>
        <dbReference type="ARBA" id="ARBA00004167"/>
    </source>
</evidence>
<keyword evidence="2" id="KW-0488">Methylation</keyword>
<dbReference type="Gene3D" id="3.30.700.10">
    <property type="entry name" value="Glycoprotein, Type 4 Pilin"/>
    <property type="match status" value="1"/>
</dbReference>
<dbReference type="SUPFAM" id="SSF54523">
    <property type="entry name" value="Pili subunits"/>
    <property type="match status" value="1"/>
</dbReference>
<keyword evidence="4 6" id="KW-1133">Transmembrane helix</keyword>
<dbReference type="Proteomes" id="UP000027284">
    <property type="component" value="Unassembled WGS sequence"/>
</dbReference>
<dbReference type="GO" id="GO:0015628">
    <property type="term" value="P:protein secretion by the type II secretion system"/>
    <property type="evidence" value="ECO:0007669"/>
    <property type="project" value="InterPro"/>
</dbReference>
<evidence type="ECO:0000256" key="2">
    <source>
        <dbReference type="ARBA" id="ARBA00022481"/>
    </source>
</evidence>
<feature type="transmembrane region" description="Helical" evidence="6">
    <location>
        <begin position="12"/>
        <end position="31"/>
    </location>
</feature>
<keyword evidence="5 6" id="KW-0472">Membrane</keyword>
<organism evidence="8 9">
    <name type="scientific">Thermoanaerobaculum aquaticum</name>
    <dbReference type="NCBI Taxonomy" id="1312852"/>
    <lineage>
        <taxon>Bacteria</taxon>
        <taxon>Pseudomonadati</taxon>
        <taxon>Acidobacteriota</taxon>
        <taxon>Thermoanaerobaculia</taxon>
        <taxon>Thermoanaerobaculales</taxon>
        <taxon>Thermoanaerobaculaceae</taxon>
        <taxon>Thermoanaerobaculum</taxon>
    </lineage>
</organism>
<reference evidence="8 9" key="1">
    <citation type="submission" date="2014-04" db="EMBL/GenBank/DDBJ databases">
        <title>The Genome Sequence of Thermoanaerobaculum aquaticum MP-01, The First Cultivated Group 23 Acidobacterium.</title>
        <authorList>
            <person name="Stamps B.W."/>
            <person name="Losey N.A."/>
            <person name="Lawson P.A."/>
            <person name="Stevenson B.S."/>
        </authorList>
    </citation>
    <scope>NUCLEOTIDE SEQUENCE [LARGE SCALE GENOMIC DNA]</scope>
    <source>
        <strain evidence="8 9">MP-01</strain>
    </source>
</reference>
<name>A0A062XNI6_9BACT</name>
<accession>A0A062XNI6</accession>
<keyword evidence="3 6" id="KW-0812">Transmembrane</keyword>
<evidence type="ECO:0000256" key="6">
    <source>
        <dbReference type="SAM" id="Phobius"/>
    </source>
</evidence>
<dbReference type="GO" id="GO:0016020">
    <property type="term" value="C:membrane"/>
    <property type="evidence" value="ECO:0007669"/>
    <property type="project" value="UniProtKB-SubCell"/>
</dbReference>
<sequence>MRRQRGFTLIELLIVVAIIGIIAAIAIPNLLNAINRGRQRRTMADLRSIGTALEAYSIDFNHYPDSTGAGTVSAKLAPYLTPTYIKKLPDNDGWNRSNCVNIDTTLASYTLWSNARNGTGACSGFTLANGGAGGPTTSFDDDIIFANGQFVQWPEGQQIN</sequence>
<proteinExistence type="predicted"/>
<keyword evidence="9" id="KW-1185">Reference proteome</keyword>
<dbReference type="STRING" id="1312852.EG19_00860"/>
<evidence type="ECO:0000313" key="9">
    <source>
        <dbReference type="Proteomes" id="UP000027284"/>
    </source>
</evidence>
<dbReference type="Pfam" id="PF08334">
    <property type="entry name" value="T2SSG"/>
    <property type="match status" value="1"/>
</dbReference>
<dbReference type="NCBIfam" id="TIGR02532">
    <property type="entry name" value="IV_pilin_GFxxxE"/>
    <property type="match status" value="1"/>
</dbReference>
<protein>
    <recommendedName>
        <fullName evidence="7">Type II secretion system protein GspG C-terminal domain-containing protein</fullName>
    </recommendedName>
</protein>
<dbReference type="AlphaFoldDB" id="A0A062XNI6"/>
<dbReference type="Pfam" id="PF07963">
    <property type="entry name" value="N_methyl"/>
    <property type="match status" value="1"/>
</dbReference>
<evidence type="ECO:0000256" key="5">
    <source>
        <dbReference type="ARBA" id="ARBA00023136"/>
    </source>
</evidence>
<evidence type="ECO:0000256" key="4">
    <source>
        <dbReference type="ARBA" id="ARBA00022989"/>
    </source>
</evidence>
<dbReference type="InterPro" id="IPR013545">
    <property type="entry name" value="T2SS_protein-GspG_C"/>
</dbReference>
<dbReference type="PROSITE" id="PS00409">
    <property type="entry name" value="PROKAR_NTER_METHYL"/>
    <property type="match status" value="1"/>
</dbReference>
<dbReference type="InterPro" id="IPR012902">
    <property type="entry name" value="N_methyl_site"/>
</dbReference>
<comment type="caution">
    <text evidence="8">The sequence shown here is derived from an EMBL/GenBank/DDBJ whole genome shotgun (WGS) entry which is preliminary data.</text>
</comment>
<dbReference type="InterPro" id="IPR045584">
    <property type="entry name" value="Pilin-like"/>
</dbReference>
<dbReference type="PANTHER" id="PTHR30093:SF44">
    <property type="entry name" value="TYPE II SECRETION SYSTEM CORE PROTEIN G"/>
    <property type="match status" value="1"/>
</dbReference>
<evidence type="ECO:0000259" key="7">
    <source>
        <dbReference type="Pfam" id="PF08334"/>
    </source>
</evidence>
<dbReference type="GO" id="GO:0015627">
    <property type="term" value="C:type II protein secretion system complex"/>
    <property type="evidence" value="ECO:0007669"/>
    <property type="project" value="InterPro"/>
</dbReference>
<dbReference type="InterPro" id="IPR000983">
    <property type="entry name" value="Bac_GSPG_pilin"/>
</dbReference>
<feature type="domain" description="Type II secretion system protein GspG C-terminal" evidence="7">
    <location>
        <begin position="29"/>
        <end position="120"/>
    </location>
</feature>
<comment type="subcellular location">
    <subcellularLocation>
        <location evidence="1">Membrane</location>
        <topology evidence="1">Single-pass membrane protein</topology>
    </subcellularLocation>
</comment>
<evidence type="ECO:0000313" key="8">
    <source>
        <dbReference type="EMBL" id="KDA54147.1"/>
    </source>
</evidence>